<feature type="region of interest" description="Disordered" evidence="1">
    <location>
        <begin position="341"/>
        <end position="365"/>
    </location>
</feature>
<feature type="region of interest" description="Disordered" evidence="1">
    <location>
        <begin position="1405"/>
        <end position="1427"/>
    </location>
</feature>
<feature type="region of interest" description="Disordered" evidence="1">
    <location>
        <begin position="749"/>
        <end position="771"/>
    </location>
</feature>
<dbReference type="EMBL" id="SJOL01006468">
    <property type="protein sequence ID" value="TGZ66042.1"/>
    <property type="molecule type" value="Genomic_DNA"/>
</dbReference>
<feature type="region of interest" description="Disordered" evidence="1">
    <location>
        <begin position="1247"/>
        <end position="1272"/>
    </location>
</feature>
<dbReference type="OrthoDB" id="6251263at2759"/>
<feature type="compositionally biased region" description="Basic and acidic residues" evidence="1">
    <location>
        <begin position="210"/>
        <end position="222"/>
    </location>
</feature>
<evidence type="ECO:0000313" key="3">
    <source>
        <dbReference type="Proteomes" id="UP000308267"/>
    </source>
</evidence>
<dbReference type="Proteomes" id="UP000308267">
    <property type="component" value="Unassembled WGS sequence"/>
</dbReference>
<feature type="compositionally biased region" description="Polar residues" evidence="1">
    <location>
        <begin position="1405"/>
        <end position="1418"/>
    </location>
</feature>
<feature type="region of interest" description="Disordered" evidence="1">
    <location>
        <begin position="543"/>
        <end position="565"/>
    </location>
</feature>
<evidence type="ECO:0000256" key="1">
    <source>
        <dbReference type="SAM" id="MobiDB-lite"/>
    </source>
</evidence>
<comment type="caution">
    <text evidence="2">The sequence shown here is derived from an EMBL/GenBank/DDBJ whole genome shotgun (WGS) entry which is preliminary data.</text>
</comment>
<feature type="region of interest" description="Disordered" evidence="1">
    <location>
        <begin position="691"/>
        <end position="713"/>
    </location>
</feature>
<feature type="compositionally biased region" description="Basic and acidic residues" evidence="1">
    <location>
        <begin position="1067"/>
        <end position="1077"/>
    </location>
</feature>
<feature type="compositionally biased region" description="Polar residues" evidence="1">
    <location>
        <begin position="753"/>
        <end position="771"/>
    </location>
</feature>
<evidence type="ECO:0000313" key="2">
    <source>
        <dbReference type="EMBL" id="TGZ66042.1"/>
    </source>
</evidence>
<accession>A0A4S2LQL2</accession>
<gene>
    <name evidence="2" type="ORF">CRM22_005544</name>
</gene>
<proteinExistence type="predicted"/>
<name>A0A4S2LQL2_OPIFE</name>
<feature type="region of interest" description="Disordered" evidence="1">
    <location>
        <begin position="51"/>
        <end position="70"/>
    </location>
</feature>
<feature type="compositionally biased region" description="Polar residues" evidence="1">
    <location>
        <begin position="1247"/>
        <end position="1259"/>
    </location>
</feature>
<dbReference type="STRING" id="147828.A0A4S2LQL2"/>
<feature type="compositionally biased region" description="Pro residues" evidence="1">
    <location>
        <begin position="57"/>
        <end position="66"/>
    </location>
</feature>
<feature type="region of interest" description="Disordered" evidence="1">
    <location>
        <begin position="208"/>
        <end position="241"/>
    </location>
</feature>
<feature type="region of interest" description="Disordered" evidence="1">
    <location>
        <begin position="1051"/>
        <end position="1086"/>
    </location>
</feature>
<feature type="region of interest" description="Disordered" evidence="1">
    <location>
        <begin position="641"/>
        <end position="661"/>
    </location>
</feature>
<keyword evidence="3" id="KW-1185">Reference proteome</keyword>
<organism evidence="2 3">
    <name type="scientific">Opisthorchis felineus</name>
    <dbReference type="NCBI Taxonomy" id="147828"/>
    <lineage>
        <taxon>Eukaryota</taxon>
        <taxon>Metazoa</taxon>
        <taxon>Spiralia</taxon>
        <taxon>Lophotrochozoa</taxon>
        <taxon>Platyhelminthes</taxon>
        <taxon>Trematoda</taxon>
        <taxon>Digenea</taxon>
        <taxon>Opisthorchiida</taxon>
        <taxon>Opisthorchiata</taxon>
        <taxon>Opisthorchiidae</taxon>
        <taxon>Opisthorchis</taxon>
    </lineage>
</organism>
<feature type="compositionally biased region" description="Basic and acidic residues" evidence="1">
    <location>
        <begin position="648"/>
        <end position="661"/>
    </location>
</feature>
<feature type="compositionally biased region" description="Basic and acidic residues" evidence="1">
    <location>
        <begin position="232"/>
        <end position="241"/>
    </location>
</feature>
<reference evidence="2 3" key="1">
    <citation type="journal article" date="2019" name="BMC Genomics">
        <title>New insights from Opisthorchis felineus genome: update on genomics of the epidemiologically important liver flukes.</title>
        <authorList>
            <person name="Ershov N.I."/>
            <person name="Mordvinov V.A."/>
            <person name="Prokhortchouk E.B."/>
            <person name="Pakharukova M.Y."/>
            <person name="Gunbin K.V."/>
            <person name="Ustyantsev K."/>
            <person name="Genaev M.A."/>
            <person name="Blinov A.G."/>
            <person name="Mazur A."/>
            <person name="Boulygina E."/>
            <person name="Tsygankova S."/>
            <person name="Khrameeva E."/>
            <person name="Chekanov N."/>
            <person name="Fan G."/>
            <person name="Xiao A."/>
            <person name="Zhang H."/>
            <person name="Xu X."/>
            <person name="Yang H."/>
            <person name="Solovyev V."/>
            <person name="Lee S.M."/>
            <person name="Liu X."/>
            <person name="Afonnikov D.A."/>
            <person name="Skryabin K.G."/>
        </authorList>
    </citation>
    <scope>NUCLEOTIDE SEQUENCE [LARGE SCALE GENOMIC DNA]</scope>
    <source>
        <strain evidence="2">AK-0245</strain>
        <tissue evidence="2">Whole organism</tissue>
    </source>
</reference>
<sequence length="1585" mass="174828">MLKKLNDQRGISADDLGSAEREAGPFYLCLAADESERFSFSACFPSAAKPRASQVPPSLPAPPSPLPELVSSQKASGKVMGNHINGSHAMKDAGSGDHYSEAPIQSIVNNNHSETVKLCNPPPPTIAESVTYSDFDNLCQINECDIPVNHTLNHHQGPRSRSNHLCTSEESILSALVRKQLPGLGDEILPDADFVLWSTKDNKMLTVTDGKPDNRLFRDSTHPSRQSSTMEAEQRSTRQIVQDRTDYKRISLPEQEYDLKTSCQNDQHKDKGGTIRKRWSVCDRPRLGQVATVASAWEEYFNPALRSSRVLSYQGNASQSTIRSSHTECNFTTVTATLKADKNNSENKSQPYEGRCEHTSTETNVHSARIKGDILPPNGSATFSSISSLEDYPLARNDDYIHTYPQVDFSTQALCYKLANTALLKCTPENEANMFTVESNSTGSESAAQISDLSSSTLTISEAQTPIEEFPGTISPIELDAVLPKVHPVTNAKTATMTQPVPRELYEQPTHFPFRPRSTSTPAATRRPLKITLGRHRIFATRSPTALSNSSGESTGWTSDQGQCTRPRYYRPVRSRTIQSSDSKERVFVSPPPCFRDAVRMDQSLEAMPKLGEDSTRYTPTPNESALPTTPVLRRRVTVSSFATEPPGHGESEEHTKPKTDLTRYTAADRGLAGYDSNVIKAPRVYTEVNNGYNRKSGRSVSARNPPLTSDPSEITFQRKLGTCKMDSAPPTTSDSMVTQTYRTNRSRGIYKNRSNPTMQNKNQQTVTSSERPIIKTVALSPAAQRYEEHVQASMSQRPYAGEVTPVWFSKLTRGPFLSGDGQGNQTSNFSPSNEFHSQLMNPPEMAEGDTMDPDLWRQKLGLIARWQHEVNSAMQAGETELHGTPTPSEMHGSPNELIIDSTPQDATVPLHSVHSINPSQTDLSYRMPYVEPRLTTGFQPVQTYFINPPGVCYATAYNSFSQPNYDNAQMFNPPVGLQQNLGNQPFSVTPTTVHMAYMGRTGSPNNYIAGVEIGHPHYNPTLIPPNGQQSNETEPISRFSAVVLPATYCSNTTNMPSDPRQTRSQMAREPRSETTRRQCHNIPAQKPLQCYNHTYRSSPPLPYTNVAPRSNRQHWDNPAGAQQPLAVLSNGVSSPQTFKPSRDSALTFYSRLSNGDNGNITFVVPSTPAPASGHPVSLMCQSTPPDALATQLADTNEHVTNRESECIPIYEGMENWGNWDGTPNVEWTRIPPPANRRATMSIQPTVTSISKCEQSTNEGGIPKPTERGRRRSVTRLQLTVPKTSQDPMTSSQLTQASSISTNIELRPTLRRAATISPVRRRAEVKDGDAVPNGQLANSSGFASAGSITGVQEDTGPVISRPLAPFRASERGQKRGANGLPPAVDVHAYPLVFDLKKGLERLSRSSINNDDSNAQENSGYPGLENRNSKLQILPPNKFLLGRVASNEDICIETETPFTFTIAATNNEICITKVASASDLKQIEVSEDSEKTDNHTNKSRRRVPVSLRLTFGSEADLWEKSNEQPSNSHGTCYRSLYQVNLPQASNKVRRTAAQGSRFSKSNNSLRYSLPCISYREDQIRPIELIP</sequence>
<feature type="compositionally biased region" description="Polar residues" evidence="1">
    <location>
        <begin position="543"/>
        <end position="564"/>
    </location>
</feature>
<protein>
    <submittedName>
        <fullName evidence="2">Uncharacterized protein</fullName>
    </submittedName>
</protein>